<feature type="binding site" evidence="5">
    <location>
        <position position="7"/>
    </location>
    <ligand>
        <name>Mg(2+)</name>
        <dbReference type="ChEBI" id="CHEBI:18420"/>
    </ligand>
</feature>
<feature type="binding site" evidence="5">
    <location>
        <position position="102"/>
    </location>
    <ligand>
        <name>Mg(2+)</name>
        <dbReference type="ChEBI" id="CHEBI:18420"/>
    </ligand>
</feature>
<dbReference type="GO" id="GO:0004540">
    <property type="term" value="F:RNA nuclease activity"/>
    <property type="evidence" value="ECO:0007669"/>
    <property type="project" value="InterPro"/>
</dbReference>
<sequence length="140" mass="15242">MNRLLMDTSALYKRYNDERGSDRVRALVDGASEMVVAAHCKAEVASAINRQRQDGLVSADDYQRIMAVVQQHFGAFSRIDLDRRVEALAIAAMERSRLRAADALHIATAQAAGVDVFVTADRRQASAAQAAGLPTELIEA</sequence>
<keyword evidence="8" id="KW-1185">Reference proteome</keyword>
<gene>
    <name evidence="5" type="primary">vapC</name>
    <name evidence="7" type="ORF">GON04_00565</name>
</gene>
<organism evidence="7 8">
    <name type="scientific">Ramlibacter pinisoli</name>
    <dbReference type="NCBI Taxonomy" id="2682844"/>
    <lineage>
        <taxon>Bacteria</taxon>
        <taxon>Pseudomonadati</taxon>
        <taxon>Pseudomonadota</taxon>
        <taxon>Betaproteobacteria</taxon>
        <taxon>Burkholderiales</taxon>
        <taxon>Comamonadaceae</taxon>
        <taxon>Ramlibacter</taxon>
    </lineage>
</organism>
<evidence type="ECO:0000259" key="6">
    <source>
        <dbReference type="Pfam" id="PF01850"/>
    </source>
</evidence>
<evidence type="ECO:0000313" key="7">
    <source>
        <dbReference type="EMBL" id="MVQ27922.1"/>
    </source>
</evidence>
<protein>
    <recommendedName>
        <fullName evidence="5">Ribonuclease VapC</fullName>
        <shortName evidence="5">RNase VapC</shortName>
        <ecNumber evidence="5">3.1.-.-</ecNumber>
    </recommendedName>
    <alternativeName>
        <fullName evidence="5">Toxin VapC</fullName>
    </alternativeName>
</protein>
<evidence type="ECO:0000256" key="5">
    <source>
        <dbReference type="HAMAP-Rule" id="MF_00265"/>
    </source>
</evidence>
<dbReference type="EC" id="3.1.-.-" evidence="5"/>
<proteinExistence type="inferred from homology"/>
<dbReference type="GO" id="GO:0090729">
    <property type="term" value="F:toxin activity"/>
    <property type="evidence" value="ECO:0007669"/>
    <property type="project" value="UniProtKB-KW"/>
</dbReference>
<keyword evidence="4 5" id="KW-0378">Hydrolase</keyword>
<comment type="caution">
    <text evidence="7">The sequence shown here is derived from an EMBL/GenBank/DDBJ whole genome shotgun (WGS) entry which is preliminary data.</text>
</comment>
<dbReference type="CDD" id="cd09874">
    <property type="entry name" value="PIN_MT3492-like"/>
    <property type="match status" value="1"/>
</dbReference>
<dbReference type="PANTHER" id="PTHR35901">
    <property type="entry name" value="RIBONUCLEASE VAPC3"/>
    <property type="match status" value="1"/>
</dbReference>
<dbReference type="InterPro" id="IPR051619">
    <property type="entry name" value="TypeII_TA_RNase_PINc/VapC"/>
</dbReference>
<dbReference type="InterPro" id="IPR002716">
    <property type="entry name" value="PIN_dom"/>
</dbReference>
<keyword evidence="5" id="KW-0460">Magnesium</keyword>
<reference evidence="7 8" key="1">
    <citation type="submission" date="2019-12" db="EMBL/GenBank/DDBJ databases">
        <authorList>
            <person name="Huq M.A."/>
        </authorList>
    </citation>
    <scope>NUCLEOTIDE SEQUENCE [LARGE SCALE GENOMIC DNA]</scope>
    <source>
        <strain evidence="7 8">MAH-25</strain>
    </source>
</reference>
<dbReference type="Gene3D" id="3.40.50.1010">
    <property type="entry name" value="5'-nuclease"/>
    <property type="match status" value="1"/>
</dbReference>
<comment type="cofactor">
    <cofactor evidence="5">
        <name>Mg(2+)</name>
        <dbReference type="ChEBI" id="CHEBI:18420"/>
    </cofactor>
</comment>
<dbReference type="GO" id="GO:0000287">
    <property type="term" value="F:magnesium ion binding"/>
    <property type="evidence" value="ECO:0007669"/>
    <property type="project" value="UniProtKB-UniRule"/>
</dbReference>
<keyword evidence="2 5" id="KW-0540">Nuclease</keyword>
<dbReference type="GO" id="GO:0016787">
    <property type="term" value="F:hydrolase activity"/>
    <property type="evidence" value="ECO:0007669"/>
    <property type="project" value="UniProtKB-KW"/>
</dbReference>
<evidence type="ECO:0000256" key="3">
    <source>
        <dbReference type="ARBA" id="ARBA00022723"/>
    </source>
</evidence>
<comment type="function">
    <text evidence="5">Toxic component of a toxin-antitoxin (TA) system. An RNase.</text>
</comment>
<dbReference type="HAMAP" id="MF_00265">
    <property type="entry name" value="VapC_Nob1"/>
    <property type="match status" value="1"/>
</dbReference>
<dbReference type="EMBL" id="WSEL01000002">
    <property type="protein sequence ID" value="MVQ27922.1"/>
    <property type="molecule type" value="Genomic_DNA"/>
</dbReference>
<name>A0A6N8IML7_9BURK</name>
<keyword evidence="5" id="KW-0800">Toxin</keyword>
<keyword evidence="1 5" id="KW-1277">Toxin-antitoxin system</keyword>
<dbReference type="InterPro" id="IPR022907">
    <property type="entry name" value="VapC_family"/>
</dbReference>
<dbReference type="Pfam" id="PF01850">
    <property type="entry name" value="PIN"/>
    <property type="match status" value="1"/>
</dbReference>
<dbReference type="AlphaFoldDB" id="A0A6N8IML7"/>
<comment type="similarity">
    <text evidence="5">Belongs to the PINc/VapC protein family.</text>
</comment>
<dbReference type="SUPFAM" id="SSF88723">
    <property type="entry name" value="PIN domain-like"/>
    <property type="match status" value="1"/>
</dbReference>
<dbReference type="Proteomes" id="UP000469385">
    <property type="component" value="Unassembled WGS sequence"/>
</dbReference>
<dbReference type="InterPro" id="IPR029060">
    <property type="entry name" value="PIN-like_dom_sf"/>
</dbReference>
<dbReference type="RefSeq" id="WP_157396062.1">
    <property type="nucleotide sequence ID" value="NZ_WSEL01000002.1"/>
</dbReference>
<keyword evidence="3 5" id="KW-0479">Metal-binding</keyword>
<evidence type="ECO:0000256" key="4">
    <source>
        <dbReference type="ARBA" id="ARBA00022801"/>
    </source>
</evidence>
<evidence type="ECO:0000256" key="1">
    <source>
        <dbReference type="ARBA" id="ARBA00022649"/>
    </source>
</evidence>
<feature type="domain" description="PIN" evidence="6">
    <location>
        <begin position="5"/>
        <end position="128"/>
    </location>
</feature>
<evidence type="ECO:0000313" key="8">
    <source>
        <dbReference type="Proteomes" id="UP000469385"/>
    </source>
</evidence>
<evidence type="ECO:0000256" key="2">
    <source>
        <dbReference type="ARBA" id="ARBA00022722"/>
    </source>
</evidence>
<dbReference type="PANTHER" id="PTHR35901:SF1">
    <property type="entry name" value="EXONUCLEASE VAPC9"/>
    <property type="match status" value="1"/>
</dbReference>
<accession>A0A6N8IML7</accession>